<evidence type="ECO:0000313" key="1">
    <source>
        <dbReference type="EMBL" id="MPC14635.1"/>
    </source>
</evidence>
<sequence>MITKKPQHTFQNLPSKIWLRIHVWSSSSHRRHRHHRCYLVLINGRLCRMSVLDYRALPPPLPAPFISPYFFGVWGKGEGEVVVVVVVKEEEPKIRRLKCVCVCVCVCVIQAVL</sequence>
<proteinExistence type="predicted"/>
<dbReference type="EMBL" id="VSRR010000367">
    <property type="protein sequence ID" value="MPC14635.1"/>
    <property type="molecule type" value="Genomic_DNA"/>
</dbReference>
<dbReference type="AlphaFoldDB" id="A0A5B7D034"/>
<reference evidence="1 2" key="1">
    <citation type="submission" date="2019-05" db="EMBL/GenBank/DDBJ databases">
        <title>Another draft genome of Portunus trituberculatus and its Hox gene families provides insights of decapod evolution.</title>
        <authorList>
            <person name="Jeong J.-H."/>
            <person name="Song I."/>
            <person name="Kim S."/>
            <person name="Choi T."/>
            <person name="Kim D."/>
            <person name="Ryu S."/>
            <person name="Kim W."/>
        </authorList>
    </citation>
    <scope>NUCLEOTIDE SEQUENCE [LARGE SCALE GENOMIC DNA]</scope>
    <source>
        <tissue evidence="1">Muscle</tissue>
    </source>
</reference>
<dbReference type="Proteomes" id="UP000324222">
    <property type="component" value="Unassembled WGS sequence"/>
</dbReference>
<organism evidence="1 2">
    <name type="scientific">Portunus trituberculatus</name>
    <name type="common">Swimming crab</name>
    <name type="synonym">Neptunus trituberculatus</name>
    <dbReference type="NCBI Taxonomy" id="210409"/>
    <lineage>
        <taxon>Eukaryota</taxon>
        <taxon>Metazoa</taxon>
        <taxon>Ecdysozoa</taxon>
        <taxon>Arthropoda</taxon>
        <taxon>Crustacea</taxon>
        <taxon>Multicrustacea</taxon>
        <taxon>Malacostraca</taxon>
        <taxon>Eumalacostraca</taxon>
        <taxon>Eucarida</taxon>
        <taxon>Decapoda</taxon>
        <taxon>Pleocyemata</taxon>
        <taxon>Brachyura</taxon>
        <taxon>Eubrachyura</taxon>
        <taxon>Portunoidea</taxon>
        <taxon>Portunidae</taxon>
        <taxon>Portuninae</taxon>
        <taxon>Portunus</taxon>
    </lineage>
</organism>
<protein>
    <submittedName>
        <fullName evidence="1">Uncharacterized protein</fullName>
    </submittedName>
</protein>
<gene>
    <name evidence="1" type="ORF">E2C01_007405</name>
</gene>
<name>A0A5B7D034_PORTR</name>
<evidence type="ECO:0000313" key="2">
    <source>
        <dbReference type="Proteomes" id="UP000324222"/>
    </source>
</evidence>
<accession>A0A5B7D034</accession>
<keyword evidence="2" id="KW-1185">Reference proteome</keyword>
<comment type="caution">
    <text evidence="1">The sequence shown here is derived from an EMBL/GenBank/DDBJ whole genome shotgun (WGS) entry which is preliminary data.</text>
</comment>